<dbReference type="AlphaFoldDB" id="A0A498ICR5"/>
<organism evidence="2 3">
    <name type="scientific">Malus domestica</name>
    <name type="common">Apple</name>
    <name type="synonym">Pyrus malus</name>
    <dbReference type="NCBI Taxonomy" id="3750"/>
    <lineage>
        <taxon>Eukaryota</taxon>
        <taxon>Viridiplantae</taxon>
        <taxon>Streptophyta</taxon>
        <taxon>Embryophyta</taxon>
        <taxon>Tracheophyta</taxon>
        <taxon>Spermatophyta</taxon>
        <taxon>Magnoliopsida</taxon>
        <taxon>eudicotyledons</taxon>
        <taxon>Gunneridae</taxon>
        <taxon>Pentapetalae</taxon>
        <taxon>rosids</taxon>
        <taxon>fabids</taxon>
        <taxon>Rosales</taxon>
        <taxon>Rosaceae</taxon>
        <taxon>Amygdaloideae</taxon>
        <taxon>Maleae</taxon>
        <taxon>Malus</taxon>
    </lineage>
</organism>
<dbReference type="GO" id="GO:0051306">
    <property type="term" value="P:mitotic sister chromatid separation"/>
    <property type="evidence" value="ECO:0007669"/>
    <property type="project" value="TreeGrafter"/>
</dbReference>
<dbReference type="Pfam" id="PF06278">
    <property type="entry name" value="CNDH2_N"/>
    <property type="match status" value="1"/>
</dbReference>
<dbReference type="GO" id="GO:0005634">
    <property type="term" value="C:nucleus"/>
    <property type="evidence" value="ECO:0007669"/>
    <property type="project" value="TreeGrafter"/>
</dbReference>
<dbReference type="InterPro" id="IPR009378">
    <property type="entry name" value="H2_N"/>
</dbReference>
<comment type="caution">
    <text evidence="2">The sequence shown here is derived from an EMBL/GenBank/DDBJ whole genome shotgun (WGS) entry which is preliminary data.</text>
</comment>
<evidence type="ECO:0000259" key="1">
    <source>
        <dbReference type="Pfam" id="PF06278"/>
    </source>
</evidence>
<gene>
    <name evidence="2" type="ORF">DVH24_040944</name>
</gene>
<dbReference type="InterPro" id="IPR031739">
    <property type="entry name" value="Ncaph2"/>
</dbReference>
<evidence type="ECO:0000313" key="2">
    <source>
        <dbReference type="EMBL" id="RXH79797.1"/>
    </source>
</evidence>
<accession>A0A498ICR5</accession>
<dbReference type="STRING" id="3750.A0A498ICR5"/>
<proteinExistence type="predicted"/>
<keyword evidence="3" id="KW-1185">Reference proteome</keyword>
<dbReference type="GO" id="GO:0010032">
    <property type="term" value="P:meiotic chromosome condensation"/>
    <property type="evidence" value="ECO:0007669"/>
    <property type="project" value="TreeGrafter"/>
</dbReference>
<reference evidence="2 3" key="1">
    <citation type="submission" date="2018-10" db="EMBL/GenBank/DDBJ databases">
        <title>A high-quality apple genome assembly.</title>
        <authorList>
            <person name="Hu J."/>
        </authorList>
    </citation>
    <scope>NUCLEOTIDE SEQUENCE [LARGE SCALE GENOMIC DNA]</scope>
    <source>
        <strain evidence="3">cv. HFTH1</strain>
        <tissue evidence="2">Young leaf</tissue>
    </source>
</reference>
<dbReference type="Proteomes" id="UP000290289">
    <property type="component" value="Chromosome 13"/>
</dbReference>
<dbReference type="PANTHER" id="PTHR14324">
    <property type="entry name" value="CONDENSIN-2 COMPLEX SUBUNIT H2"/>
    <property type="match status" value="1"/>
</dbReference>
<evidence type="ECO:0000313" key="3">
    <source>
        <dbReference type="Proteomes" id="UP000290289"/>
    </source>
</evidence>
<dbReference type="GO" id="GO:0003682">
    <property type="term" value="F:chromatin binding"/>
    <property type="evidence" value="ECO:0007669"/>
    <property type="project" value="TreeGrafter"/>
</dbReference>
<dbReference type="EMBL" id="RDQH01000339">
    <property type="protein sequence ID" value="RXH79797.1"/>
    <property type="molecule type" value="Genomic_DNA"/>
</dbReference>
<feature type="domain" description="Condensin II complex subunit H2 N-terminal" evidence="1">
    <location>
        <begin position="57"/>
        <end position="93"/>
    </location>
</feature>
<sequence length="120" mass="13212">MTYARDESGGSNIGDGGGGFHRVQAECDLKSNWELNLSQKLEEYPSGSNDSSGGGFHRVQLERDLESNWEVDLAQKLEEFLLKICSGEMPTEAEGHVAVISAEGVPFASNYYFSINLMFL</sequence>
<dbReference type="PANTHER" id="PTHR14324:SF3">
    <property type="entry name" value="CONDENSIN-2 COMPLEX SUBUNIT H2"/>
    <property type="match status" value="1"/>
</dbReference>
<protein>
    <recommendedName>
        <fullName evidence="1">Condensin II complex subunit H2 N-terminal domain-containing protein</fullName>
    </recommendedName>
</protein>
<name>A0A498ICR5_MALDO</name>
<dbReference type="GO" id="GO:0000796">
    <property type="term" value="C:condensin complex"/>
    <property type="evidence" value="ECO:0007669"/>
    <property type="project" value="TreeGrafter"/>
</dbReference>